<proteinExistence type="predicted"/>
<dbReference type="Proteomes" id="UP001549749">
    <property type="component" value="Unassembled WGS sequence"/>
</dbReference>
<name>A0ABV2SYA9_9BACT</name>
<feature type="domain" description="Protein FecR C-terminal" evidence="3">
    <location>
        <begin position="322"/>
        <end position="383"/>
    </location>
</feature>
<dbReference type="InterPro" id="IPR012373">
    <property type="entry name" value="Ferrdict_sens_TM"/>
</dbReference>
<evidence type="ECO:0000313" key="4">
    <source>
        <dbReference type="EMBL" id="MET6995762.1"/>
    </source>
</evidence>
<dbReference type="Pfam" id="PF04773">
    <property type="entry name" value="FecR"/>
    <property type="match status" value="1"/>
</dbReference>
<feature type="transmembrane region" description="Helical" evidence="1">
    <location>
        <begin position="87"/>
        <end position="105"/>
    </location>
</feature>
<protein>
    <submittedName>
        <fullName evidence="4">FecR domain-containing protein</fullName>
    </submittedName>
</protein>
<comment type="caution">
    <text evidence="4">The sequence shown here is derived from an EMBL/GenBank/DDBJ whole genome shotgun (WGS) entry which is preliminary data.</text>
</comment>
<keyword evidence="1" id="KW-0812">Transmembrane</keyword>
<evidence type="ECO:0000259" key="3">
    <source>
        <dbReference type="Pfam" id="PF16344"/>
    </source>
</evidence>
<keyword evidence="1" id="KW-0472">Membrane</keyword>
<sequence length="385" mass="41667">MSMQESRITYLLRAYANDTCTAGEREELWMLLSQEVNDGEVEAALQQLIQDTPPVHHMDETAAADVLKAILTQAPPAKLRKLQRWKWVAAAACVVGVIIAGWFFSQSRKASGPDITLQEAGKIVPGSNQATLVLDDGTSLALGHADSTSIASHTNAQLLADSGQLVFNKNAASGEVRYNTVITPAGGQYAVVLPDGSRAWLNAGSSLRFPSAFTDNKRVVAMTGEVFFDIAPGAARPFLVRVQDVEVQVLGTQFNIMAYDNEPAISATLVQGAVAVQRGAARKMPAIGQQVIIKDNQPMEIQPADIARITAWKEGRFEFNGSIGAIMRQIERWYDVKVLYEGNVAGQSYIGTISRSEDIADVLKTLELTGSLHFKVVGKQIIVTP</sequence>
<evidence type="ECO:0000313" key="5">
    <source>
        <dbReference type="Proteomes" id="UP001549749"/>
    </source>
</evidence>
<dbReference type="PANTHER" id="PTHR30273">
    <property type="entry name" value="PERIPLASMIC SIGNAL SENSOR AND SIGMA FACTOR ACTIVATOR FECR-RELATED"/>
    <property type="match status" value="1"/>
</dbReference>
<accession>A0ABV2SYA9</accession>
<dbReference type="RefSeq" id="WP_354658411.1">
    <property type="nucleotide sequence ID" value="NZ_JBEXAC010000001.1"/>
</dbReference>
<organism evidence="4 5">
    <name type="scientific">Chitinophaga defluvii</name>
    <dbReference type="NCBI Taxonomy" id="3163343"/>
    <lineage>
        <taxon>Bacteria</taxon>
        <taxon>Pseudomonadati</taxon>
        <taxon>Bacteroidota</taxon>
        <taxon>Chitinophagia</taxon>
        <taxon>Chitinophagales</taxon>
        <taxon>Chitinophagaceae</taxon>
        <taxon>Chitinophaga</taxon>
    </lineage>
</organism>
<feature type="domain" description="FecR protein" evidence="2">
    <location>
        <begin position="180"/>
        <end position="274"/>
    </location>
</feature>
<dbReference type="PIRSF" id="PIRSF018266">
    <property type="entry name" value="FecR"/>
    <property type="match status" value="1"/>
</dbReference>
<reference evidence="4 5" key="1">
    <citation type="submission" date="2024-06" db="EMBL/GenBank/DDBJ databases">
        <title>Chitinophaga defluvii sp. nov., isolated from municipal sewage.</title>
        <authorList>
            <person name="Zhang L."/>
        </authorList>
    </citation>
    <scope>NUCLEOTIDE SEQUENCE [LARGE SCALE GENOMIC DNA]</scope>
    <source>
        <strain evidence="4 5">H8</strain>
    </source>
</reference>
<evidence type="ECO:0000256" key="1">
    <source>
        <dbReference type="SAM" id="Phobius"/>
    </source>
</evidence>
<dbReference type="Pfam" id="PF16344">
    <property type="entry name" value="FecR_C"/>
    <property type="match status" value="1"/>
</dbReference>
<dbReference type="PANTHER" id="PTHR30273:SF2">
    <property type="entry name" value="PROTEIN FECR"/>
    <property type="match status" value="1"/>
</dbReference>
<dbReference type="InterPro" id="IPR032508">
    <property type="entry name" value="FecR_C"/>
</dbReference>
<keyword evidence="5" id="KW-1185">Reference proteome</keyword>
<keyword evidence="1" id="KW-1133">Transmembrane helix</keyword>
<dbReference type="InterPro" id="IPR006860">
    <property type="entry name" value="FecR"/>
</dbReference>
<gene>
    <name evidence="4" type="ORF">ABR189_00205</name>
</gene>
<dbReference type="EMBL" id="JBEXAC010000001">
    <property type="protein sequence ID" value="MET6995762.1"/>
    <property type="molecule type" value="Genomic_DNA"/>
</dbReference>
<evidence type="ECO:0000259" key="2">
    <source>
        <dbReference type="Pfam" id="PF04773"/>
    </source>
</evidence>
<dbReference type="Gene3D" id="3.55.50.30">
    <property type="match status" value="1"/>
</dbReference>
<dbReference type="Gene3D" id="2.60.120.1440">
    <property type="match status" value="1"/>
</dbReference>